<name>A0AAU9NIE1_9ASTR</name>
<reference evidence="2 3" key="1">
    <citation type="submission" date="2022-01" db="EMBL/GenBank/DDBJ databases">
        <authorList>
            <person name="Xiong W."/>
            <person name="Schranz E."/>
        </authorList>
    </citation>
    <scope>NUCLEOTIDE SEQUENCE [LARGE SCALE GENOMIC DNA]</scope>
</reference>
<dbReference type="EMBL" id="CAKMRJ010004445">
    <property type="protein sequence ID" value="CAH1437624.1"/>
    <property type="molecule type" value="Genomic_DNA"/>
</dbReference>
<protein>
    <submittedName>
        <fullName evidence="2">Uncharacterized protein</fullName>
    </submittedName>
</protein>
<sequence length="133" mass="15065">MKNKRRQSQDDGKCQHDLYEQPNCQVSNRGVGALDVRLKFQKKSNKQAIVGANGSLSGVQIRTKVYKKAMSFGEVVRSGICEFCCWNNRMFPAPKRVRLSLLLYCTILTSCIVVSHLIKGLRFYGELVGPRRP</sequence>
<comment type="caution">
    <text evidence="2">The sequence shown here is derived from an EMBL/GenBank/DDBJ whole genome shotgun (WGS) entry which is preliminary data.</text>
</comment>
<proteinExistence type="predicted"/>
<gene>
    <name evidence="2" type="ORF">LVIROSA_LOCUS23938</name>
</gene>
<keyword evidence="3" id="KW-1185">Reference proteome</keyword>
<keyword evidence="1" id="KW-0472">Membrane</keyword>
<dbReference type="Proteomes" id="UP001157418">
    <property type="component" value="Unassembled WGS sequence"/>
</dbReference>
<dbReference type="AlphaFoldDB" id="A0AAU9NIE1"/>
<organism evidence="2 3">
    <name type="scientific">Lactuca virosa</name>
    <dbReference type="NCBI Taxonomy" id="75947"/>
    <lineage>
        <taxon>Eukaryota</taxon>
        <taxon>Viridiplantae</taxon>
        <taxon>Streptophyta</taxon>
        <taxon>Embryophyta</taxon>
        <taxon>Tracheophyta</taxon>
        <taxon>Spermatophyta</taxon>
        <taxon>Magnoliopsida</taxon>
        <taxon>eudicotyledons</taxon>
        <taxon>Gunneridae</taxon>
        <taxon>Pentapetalae</taxon>
        <taxon>asterids</taxon>
        <taxon>campanulids</taxon>
        <taxon>Asterales</taxon>
        <taxon>Asteraceae</taxon>
        <taxon>Cichorioideae</taxon>
        <taxon>Cichorieae</taxon>
        <taxon>Lactucinae</taxon>
        <taxon>Lactuca</taxon>
    </lineage>
</organism>
<keyword evidence="1" id="KW-1133">Transmembrane helix</keyword>
<feature type="transmembrane region" description="Helical" evidence="1">
    <location>
        <begin position="99"/>
        <end position="118"/>
    </location>
</feature>
<evidence type="ECO:0000256" key="1">
    <source>
        <dbReference type="SAM" id="Phobius"/>
    </source>
</evidence>
<evidence type="ECO:0000313" key="3">
    <source>
        <dbReference type="Proteomes" id="UP001157418"/>
    </source>
</evidence>
<accession>A0AAU9NIE1</accession>
<keyword evidence="1" id="KW-0812">Transmembrane</keyword>
<evidence type="ECO:0000313" key="2">
    <source>
        <dbReference type="EMBL" id="CAH1437624.1"/>
    </source>
</evidence>